<reference evidence="8 9" key="1">
    <citation type="submission" date="2018-08" db="EMBL/GenBank/DDBJ databases">
        <title>Pallidiluteibacterium maritimus gen. nov., sp. nov., isolated from coastal sediment.</title>
        <authorList>
            <person name="Zhou L.Y."/>
        </authorList>
    </citation>
    <scope>NUCLEOTIDE SEQUENCE [LARGE SCALE GENOMIC DNA]</scope>
    <source>
        <strain evidence="8 9">XSD2</strain>
    </source>
</reference>
<dbReference type="InterPro" id="IPR036156">
    <property type="entry name" value="Beta-gal/glucu_dom_sf"/>
</dbReference>
<keyword evidence="2 8" id="KW-0378">Hydrolase</keyword>
<comment type="similarity">
    <text evidence="1">Belongs to the glycosyl hydrolase 2 family.</text>
</comment>
<keyword evidence="3" id="KW-0326">Glycosidase</keyword>
<dbReference type="PRINTS" id="PR00132">
    <property type="entry name" value="GLHYDRLASE2"/>
</dbReference>
<dbReference type="InterPro" id="IPR006102">
    <property type="entry name" value="Ig-like_GH2"/>
</dbReference>
<evidence type="ECO:0000256" key="3">
    <source>
        <dbReference type="ARBA" id="ARBA00023295"/>
    </source>
</evidence>
<dbReference type="InterPro" id="IPR032311">
    <property type="entry name" value="DUF4982"/>
</dbReference>
<dbReference type="SUPFAM" id="SSF51445">
    <property type="entry name" value="(Trans)glycosidases"/>
    <property type="match status" value="1"/>
</dbReference>
<feature type="domain" description="Glycoside hydrolase family 2 catalytic" evidence="5">
    <location>
        <begin position="290"/>
        <end position="587"/>
    </location>
</feature>
<feature type="domain" description="Glycoside hydrolase family 2 immunoglobulin-like beta-sandwich" evidence="4">
    <location>
        <begin position="187"/>
        <end position="283"/>
    </location>
</feature>
<dbReference type="InterPro" id="IPR006103">
    <property type="entry name" value="Glyco_hydro_2_cat"/>
</dbReference>
<evidence type="ECO:0000256" key="1">
    <source>
        <dbReference type="ARBA" id="ARBA00007401"/>
    </source>
</evidence>
<name>A0A399T4C8_9BACT</name>
<evidence type="ECO:0000313" key="8">
    <source>
        <dbReference type="EMBL" id="RIJ48733.1"/>
    </source>
</evidence>
<dbReference type="InterPro" id="IPR008979">
    <property type="entry name" value="Galactose-bd-like_sf"/>
</dbReference>
<dbReference type="InterPro" id="IPR006104">
    <property type="entry name" value="Glyco_hydro_2_N"/>
</dbReference>
<dbReference type="EMBL" id="QWGR01000004">
    <property type="protein sequence ID" value="RIJ48733.1"/>
    <property type="molecule type" value="Genomic_DNA"/>
</dbReference>
<dbReference type="InterPro" id="IPR017853">
    <property type="entry name" value="GH"/>
</dbReference>
<dbReference type="OrthoDB" id="9801077at2"/>
<dbReference type="InterPro" id="IPR006101">
    <property type="entry name" value="Glyco_hydro_2"/>
</dbReference>
<dbReference type="Pfam" id="PF02836">
    <property type="entry name" value="Glyco_hydro_2_C"/>
    <property type="match status" value="1"/>
</dbReference>
<dbReference type="Pfam" id="PF00703">
    <property type="entry name" value="Glyco_hydro_2"/>
    <property type="match status" value="1"/>
</dbReference>
<evidence type="ECO:0000313" key="9">
    <source>
        <dbReference type="Proteomes" id="UP000265926"/>
    </source>
</evidence>
<evidence type="ECO:0000259" key="7">
    <source>
        <dbReference type="Pfam" id="PF16355"/>
    </source>
</evidence>
<evidence type="ECO:0000259" key="6">
    <source>
        <dbReference type="Pfam" id="PF02837"/>
    </source>
</evidence>
<dbReference type="PANTHER" id="PTHR42732:SF1">
    <property type="entry name" value="BETA-MANNOSIDASE"/>
    <property type="match status" value="1"/>
</dbReference>
<evidence type="ECO:0000259" key="5">
    <source>
        <dbReference type="Pfam" id="PF02836"/>
    </source>
</evidence>
<dbReference type="RefSeq" id="WP_119437655.1">
    <property type="nucleotide sequence ID" value="NZ_QWGR01000004.1"/>
</dbReference>
<dbReference type="SUPFAM" id="SSF49303">
    <property type="entry name" value="beta-Galactosidase/glucuronidase domain"/>
    <property type="match status" value="1"/>
</dbReference>
<sequence>MKNFFLLLLLIVGFITIASGQREQMVINDKWRFTYGYEVRKNVFTEINLPHTWNTKDALGGNVDYYRGLGNYERTLKVEESWKGKRLFVRFLGVNTVANVFVNGKHVGEHRGGYTAFAFEITDFVNYGEDNTLWIRVNNAPQLDIMPLVGDFNMYGGIYRDVELYITDTDLISLLDYGSKGVYLHQQEVSSSKARVNAVVKTLGYSESVVRLLVEDHSGNIILNKSVSVSPGKNQTGEVAIPFEMQAPRLWNGRKDPYLYTVRTQLIKQGNVVDEVVQPLGLRFFHVDPDKGFFLNGEHLQLKGVCRHQDRPELGNAVSYLHHAEDIAIMEEIGANAVRLSHYPQDPQVYRLLDEKGFVVWSEIPFVGPGGYRDKGFVNQASFKENGKQQLLEMIRQQINHPSIVMWGLFNELKEQGDNPVEYIKELHALSHSEDPSRITVAASNQGGALNTITDIIAWNKYYGWYGGNPSSIGTWADNQHKQMPSTPIGVSEYGAGASLYHQQEELIQPAPNSFWHPENWQTHFHEGHWVAIDQRPFLWGTFIWNLFDFGGAHRTEGEVPGKNDKGLVTFDRKDRKDAFYFYKANWNQTEPMVYVAERRIANRTKAAQTIKVYSNQKRVELWVNGKKVGTATGDYARFYFEVTLKPGMNEIIAKAGKELIDKIYINLQINY</sequence>
<dbReference type="Gene3D" id="2.60.120.260">
    <property type="entry name" value="Galactose-binding domain-like"/>
    <property type="match status" value="1"/>
</dbReference>
<dbReference type="InterPro" id="IPR013783">
    <property type="entry name" value="Ig-like_fold"/>
</dbReference>
<proteinExistence type="inferred from homology"/>
<dbReference type="Pfam" id="PF16355">
    <property type="entry name" value="DUF4982"/>
    <property type="match status" value="1"/>
</dbReference>
<feature type="domain" description="DUF4982" evidence="7">
    <location>
        <begin position="611"/>
        <end position="659"/>
    </location>
</feature>
<protein>
    <submittedName>
        <fullName evidence="8">Glycoside hydrolase family 2 protein</fullName>
    </submittedName>
</protein>
<accession>A0A399T4C8</accession>
<dbReference type="GO" id="GO:0004553">
    <property type="term" value="F:hydrolase activity, hydrolyzing O-glycosyl compounds"/>
    <property type="evidence" value="ECO:0007669"/>
    <property type="project" value="InterPro"/>
</dbReference>
<dbReference type="Gene3D" id="2.60.40.10">
    <property type="entry name" value="Immunoglobulins"/>
    <property type="match status" value="2"/>
</dbReference>
<dbReference type="Proteomes" id="UP000265926">
    <property type="component" value="Unassembled WGS sequence"/>
</dbReference>
<dbReference type="PANTHER" id="PTHR42732">
    <property type="entry name" value="BETA-GALACTOSIDASE"/>
    <property type="match status" value="1"/>
</dbReference>
<keyword evidence="9" id="KW-1185">Reference proteome</keyword>
<evidence type="ECO:0000259" key="4">
    <source>
        <dbReference type="Pfam" id="PF00703"/>
    </source>
</evidence>
<dbReference type="InterPro" id="IPR051913">
    <property type="entry name" value="GH2_Domain-Containing"/>
</dbReference>
<dbReference type="AlphaFoldDB" id="A0A399T4C8"/>
<dbReference type="GO" id="GO:0005975">
    <property type="term" value="P:carbohydrate metabolic process"/>
    <property type="evidence" value="ECO:0007669"/>
    <property type="project" value="InterPro"/>
</dbReference>
<dbReference type="SUPFAM" id="SSF49785">
    <property type="entry name" value="Galactose-binding domain-like"/>
    <property type="match status" value="1"/>
</dbReference>
<dbReference type="Pfam" id="PF02837">
    <property type="entry name" value="Glyco_hydro_2_N"/>
    <property type="match status" value="1"/>
</dbReference>
<organism evidence="8 9">
    <name type="scientific">Maribellus luteus</name>
    <dbReference type="NCBI Taxonomy" id="2305463"/>
    <lineage>
        <taxon>Bacteria</taxon>
        <taxon>Pseudomonadati</taxon>
        <taxon>Bacteroidota</taxon>
        <taxon>Bacteroidia</taxon>
        <taxon>Marinilabiliales</taxon>
        <taxon>Prolixibacteraceae</taxon>
        <taxon>Maribellus</taxon>
    </lineage>
</organism>
<dbReference type="Gene3D" id="3.20.20.80">
    <property type="entry name" value="Glycosidases"/>
    <property type="match status" value="1"/>
</dbReference>
<evidence type="ECO:0000256" key="2">
    <source>
        <dbReference type="ARBA" id="ARBA00022801"/>
    </source>
</evidence>
<feature type="domain" description="Glycosyl hydrolases family 2 sugar binding" evidence="6">
    <location>
        <begin position="27"/>
        <end position="166"/>
    </location>
</feature>
<gene>
    <name evidence="8" type="ORF">D1614_09390</name>
</gene>
<comment type="caution">
    <text evidence="8">The sequence shown here is derived from an EMBL/GenBank/DDBJ whole genome shotgun (WGS) entry which is preliminary data.</text>
</comment>